<evidence type="ECO:0000256" key="1">
    <source>
        <dbReference type="ARBA" id="ARBA00004173"/>
    </source>
</evidence>
<dbReference type="Proteomes" id="UP000005627">
    <property type="component" value="Chromosome 6"/>
</dbReference>
<dbReference type="FunCoup" id="G8ZXH1">
    <property type="interactions" value="108"/>
</dbReference>
<dbReference type="SUPFAM" id="SSF55120">
    <property type="entry name" value="Pseudouridine synthase"/>
    <property type="match status" value="1"/>
</dbReference>
<dbReference type="InterPro" id="IPR006145">
    <property type="entry name" value="PsdUridine_synth_RsuA/RluA"/>
</dbReference>
<organism evidence="13 14">
    <name type="scientific">Torulaspora delbrueckii</name>
    <name type="common">Yeast</name>
    <name type="synonym">Candida colliculosa</name>
    <dbReference type="NCBI Taxonomy" id="4950"/>
    <lineage>
        <taxon>Eukaryota</taxon>
        <taxon>Fungi</taxon>
        <taxon>Dikarya</taxon>
        <taxon>Ascomycota</taxon>
        <taxon>Saccharomycotina</taxon>
        <taxon>Saccharomycetes</taxon>
        <taxon>Saccharomycetales</taxon>
        <taxon>Saccharomycetaceae</taxon>
        <taxon>Torulaspora</taxon>
    </lineage>
</organism>
<dbReference type="InParanoid" id="G8ZXH1"/>
<dbReference type="KEGG" id="tdl:TDEL_0F05040"/>
<comment type="subcellular location">
    <subcellularLocation>
        <location evidence="1">Mitochondrion</location>
    </subcellularLocation>
</comment>
<accession>G8ZXH1</accession>
<evidence type="ECO:0000256" key="8">
    <source>
        <dbReference type="ARBA" id="ARBA00040626"/>
    </source>
</evidence>
<name>G8ZXH1_TORDE</name>
<evidence type="ECO:0000313" key="14">
    <source>
        <dbReference type="Proteomes" id="UP000005627"/>
    </source>
</evidence>
<dbReference type="OrthoDB" id="428658at2759"/>
<dbReference type="EMBL" id="HE616747">
    <property type="protein sequence ID" value="CCE93315.1"/>
    <property type="molecule type" value="Genomic_DNA"/>
</dbReference>
<evidence type="ECO:0000256" key="6">
    <source>
        <dbReference type="ARBA" id="ARBA00037513"/>
    </source>
</evidence>
<comment type="similarity">
    <text evidence="2">Belongs to the pseudouridine synthase RluA family.</text>
</comment>
<keyword evidence="4" id="KW-0413">Isomerase</keyword>
<keyword evidence="3" id="KW-0496">Mitochondrion</keyword>
<comment type="catalytic activity">
    <reaction evidence="5">
        <text>uridine(2819) in 21S rRNA = pseudouridine(2819) in 21S rRNA</text>
        <dbReference type="Rhea" id="RHEA:42556"/>
        <dbReference type="Rhea" id="RHEA-COMP:10113"/>
        <dbReference type="Rhea" id="RHEA-COMP:10114"/>
        <dbReference type="ChEBI" id="CHEBI:65314"/>
        <dbReference type="ChEBI" id="CHEBI:65315"/>
        <dbReference type="EC" id="5.4.99.43"/>
    </reaction>
</comment>
<dbReference type="GO" id="GO:0003723">
    <property type="term" value="F:RNA binding"/>
    <property type="evidence" value="ECO:0007669"/>
    <property type="project" value="InterPro"/>
</dbReference>
<proteinExistence type="inferred from homology"/>
<evidence type="ECO:0000256" key="4">
    <source>
        <dbReference type="ARBA" id="ARBA00023235"/>
    </source>
</evidence>
<dbReference type="PANTHER" id="PTHR21600">
    <property type="entry name" value="MITOCHONDRIAL RNA PSEUDOURIDINE SYNTHASE"/>
    <property type="match status" value="1"/>
</dbReference>
<dbReference type="GeneID" id="11504186"/>
<dbReference type="GO" id="GO:0004730">
    <property type="term" value="F:pseudouridylate synthase activity"/>
    <property type="evidence" value="ECO:0007669"/>
    <property type="project" value="EnsemblFungi"/>
</dbReference>
<feature type="domain" description="Pseudouridine synthase RsuA/RluA-like" evidence="12">
    <location>
        <begin position="16"/>
        <end position="166"/>
    </location>
</feature>
<dbReference type="InterPro" id="IPR050188">
    <property type="entry name" value="RluA_PseudoU_synthase"/>
</dbReference>
<dbReference type="AlphaFoldDB" id="G8ZXH1"/>
<dbReference type="PANTHER" id="PTHR21600:SF81">
    <property type="entry name" value="21S RRNA PSEUDOURIDINE(2819) SYNTHASE"/>
    <property type="match status" value="1"/>
</dbReference>
<evidence type="ECO:0000256" key="7">
    <source>
        <dbReference type="ARBA" id="ARBA00038947"/>
    </source>
</evidence>
<dbReference type="STRING" id="1076872.G8ZXH1"/>
<dbReference type="Gene3D" id="3.30.2350.10">
    <property type="entry name" value="Pseudouridine synthase"/>
    <property type="match status" value="1"/>
</dbReference>
<dbReference type="RefSeq" id="XP_003682526.1">
    <property type="nucleotide sequence ID" value="XM_003682478.1"/>
</dbReference>
<comment type="function">
    <text evidence="6">Pseudouridylate synthase responsible for the pseudouridine-2819 formation in mitochondrial 21S rRNA. May modulate the efficiency or the fidelity of the mitochondrial translation machinery.</text>
</comment>
<sequence length="250" mass="28187">MSIGSRTLPVVCECSNYFIVNKPYGMFSQPGDLGQKYAHYPVKAKPPVVLDELRRQYGKGRVDAGEWRTVHRLDACVTGGMLLVKNKNAAIQFSKNLRAGGNKGFKMTRRYVAIVGEGEIGTKYRSDTGVIQCLGMTTRYRRFDEKCYVLELISGGKHQIRRHLAQGVGQPILNDEKFQGSLVPGTNPAQIALHSACIKTTVGFQKRSHLIPMVYNNDGKLWDPKYVDREGNFNLELQRMLLNDWTDIVF</sequence>
<dbReference type="GO" id="GO:0005739">
    <property type="term" value="C:mitochondrion"/>
    <property type="evidence" value="ECO:0007669"/>
    <property type="project" value="UniProtKB-SubCell"/>
</dbReference>
<dbReference type="GO" id="GO:0000455">
    <property type="term" value="P:enzyme-directed rRNA pseudouridine synthesis"/>
    <property type="evidence" value="ECO:0007669"/>
    <property type="project" value="EnsemblFungi"/>
</dbReference>
<evidence type="ECO:0000256" key="2">
    <source>
        <dbReference type="ARBA" id="ARBA00010876"/>
    </source>
</evidence>
<dbReference type="CDD" id="cd02869">
    <property type="entry name" value="PseudoU_synth_RluA_like"/>
    <property type="match status" value="1"/>
</dbReference>
<gene>
    <name evidence="13" type="primary">TDEL0F05040</name>
    <name evidence="13" type="ORF">TDEL_0F05040</name>
</gene>
<evidence type="ECO:0000256" key="5">
    <source>
        <dbReference type="ARBA" id="ARBA00036927"/>
    </source>
</evidence>
<evidence type="ECO:0000256" key="10">
    <source>
        <dbReference type="ARBA" id="ARBA00041978"/>
    </source>
</evidence>
<dbReference type="HOGENOM" id="CLU_081037_0_0_1"/>
<reference evidence="13 14" key="1">
    <citation type="journal article" date="2011" name="Proc. Natl. Acad. Sci. U.S.A.">
        <title>Evolutionary erosion of yeast sex chromosomes by mating-type switching accidents.</title>
        <authorList>
            <person name="Gordon J.L."/>
            <person name="Armisen D."/>
            <person name="Proux-Wera E."/>
            <person name="Oheigeartaigh S.S."/>
            <person name="Byrne K.P."/>
            <person name="Wolfe K.H."/>
        </authorList>
    </citation>
    <scope>NUCLEOTIDE SEQUENCE [LARGE SCALE GENOMIC DNA]</scope>
    <source>
        <strain evidence="14">ATCC 10662 / CBS 1146 / NBRC 0425 / NCYC 2629 / NRRL Y-866</strain>
    </source>
</reference>
<dbReference type="GO" id="GO:0160143">
    <property type="term" value="F:21S rRNA pseudouridine(2819) synthase activity"/>
    <property type="evidence" value="ECO:0007669"/>
    <property type="project" value="UniProtKB-EC"/>
</dbReference>
<evidence type="ECO:0000256" key="9">
    <source>
        <dbReference type="ARBA" id="ARBA00041561"/>
    </source>
</evidence>
<evidence type="ECO:0000313" key="13">
    <source>
        <dbReference type="EMBL" id="CCE93315.1"/>
    </source>
</evidence>
<evidence type="ECO:0000256" key="3">
    <source>
        <dbReference type="ARBA" id="ARBA00023128"/>
    </source>
</evidence>
<dbReference type="EC" id="5.4.99.43" evidence="7"/>
<dbReference type="PROSITE" id="PS01129">
    <property type="entry name" value="PSI_RLU"/>
    <property type="match status" value="1"/>
</dbReference>
<dbReference type="eggNOG" id="KOG1919">
    <property type="taxonomic scope" value="Eukaryota"/>
</dbReference>
<dbReference type="InterPro" id="IPR006224">
    <property type="entry name" value="PsdUridine_synth_RluA-like_CS"/>
</dbReference>
<evidence type="ECO:0000256" key="11">
    <source>
        <dbReference type="ARBA" id="ARBA00042700"/>
    </source>
</evidence>
<dbReference type="InterPro" id="IPR020103">
    <property type="entry name" value="PsdUridine_synth_cat_dom_sf"/>
</dbReference>
<evidence type="ECO:0000259" key="12">
    <source>
        <dbReference type="Pfam" id="PF00849"/>
    </source>
</evidence>
<dbReference type="Pfam" id="PF00849">
    <property type="entry name" value="PseudoU_synth_2"/>
    <property type="match status" value="1"/>
</dbReference>
<protein>
    <recommendedName>
        <fullName evidence="8">21S rRNA pseudouridine(2819) synthase</fullName>
        <ecNumber evidence="7">5.4.99.43</ecNumber>
    </recommendedName>
    <alternativeName>
        <fullName evidence="10">Pseudouridine synthase 5</fullName>
    </alternativeName>
    <alternativeName>
        <fullName evidence="9">Pseudouridylate synthase PUS5</fullName>
    </alternativeName>
    <alternativeName>
        <fullName evidence="11">Uracil hydrolyase PUS5</fullName>
    </alternativeName>
</protein>
<keyword evidence="14" id="KW-1185">Reference proteome</keyword>